<keyword evidence="3" id="KW-1185">Reference proteome</keyword>
<dbReference type="OrthoDB" id="4757819at2759"/>
<name>A0A364MRQ9_STELY</name>
<proteinExistence type="predicted"/>
<protein>
    <submittedName>
        <fullName evidence="2">Uncharacterized protein</fullName>
    </submittedName>
</protein>
<accession>A0A364MRQ9</accession>
<feature type="region of interest" description="Disordered" evidence="1">
    <location>
        <begin position="50"/>
        <end position="77"/>
    </location>
</feature>
<dbReference type="EMBL" id="QGDH01000320">
    <property type="protein sequence ID" value="RAR00832.1"/>
    <property type="molecule type" value="Genomic_DNA"/>
</dbReference>
<evidence type="ECO:0000256" key="1">
    <source>
        <dbReference type="SAM" id="MobiDB-lite"/>
    </source>
</evidence>
<dbReference type="AlphaFoldDB" id="A0A364MRQ9"/>
<comment type="caution">
    <text evidence="2">The sequence shown here is derived from an EMBL/GenBank/DDBJ whole genome shotgun (WGS) entry which is preliminary data.</text>
</comment>
<sequence>MNLMQLTVPPEPYMRLDDTLLDYSEAHVTTKAMLALIESHYVWDWPSKSNHPALTEDDRDPEGRNKDPDEDDEEYADRMRKWEAWPNKRARNENGWLKCALITARVLDCLQRSSENGQSLIVRYEGSRYYFSPKNFYEYTWMCLNQGHGPRT</sequence>
<evidence type="ECO:0000313" key="2">
    <source>
        <dbReference type="EMBL" id="RAR00832.1"/>
    </source>
</evidence>
<organism evidence="2 3">
    <name type="scientific">Stemphylium lycopersici</name>
    <name type="common">Tomato gray leaf spot disease fungus</name>
    <name type="synonym">Thyrospora lycopersici</name>
    <dbReference type="NCBI Taxonomy" id="183478"/>
    <lineage>
        <taxon>Eukaryota</taxon>
        <taxon>Fungi</taxon>
        <taxon>Dikarya</taxon>
        <taxon>Ascomycota</taxon>
        <taxon>Pezizomycotina</taxon>
        <taxon>Dothideomycetes</taxon>
        <taxon>Pleosporomycetidae</taxon>
        <taxon>Pleosporales</taxon>
        <taxon>Pleosporineae</taxon>
        <taxon>Pleosporaceae</taxon>
        <taxon>Stemphylium</taxon>
    </lineage>
</organism>
<dbReference type="Proteomes" id="UP000249619">
    <property type="component" value="Unassembled WGS sequence"/>
</dbReference>
<gene>
    <name evidence="2" type="ORF">DDE83_009043</name>
</gene>
<reference evidence="3" key="1">
    <citation type="submission" date="2018-05" db="EMBL/GenBank/DDBJ databases">
        <title>Draft genome sequence of Stemphylium lycopersici strain CIDEFI 213.</title>
        <authorList>
            <person name="Medina R."/>
            <person name="Franco M.E.E."/>
            <person name="Lucentini C.G."/>
            <person name="Saparrat M.C.N."/>
            <person name="Balatti P.A."/>
        </authorList>
    </citation>
    <scope>NUCLEOTIDE SEQUENCE [LARGE SCALE GENOMIC DNA]</scope>
    <source>
        <strain evidence="3">CIDEFI 213</strain>
    </source>
</reference>
<evidence type="ECO:0000313" key="3">
    <source>
        <dbReference type="Proteomes" id="UP000249619"/>
    </source>
</evidence>